<comment type="caution">
    <text evidence="7">The sequence shown here is derived from an EMBL/GenBank/DDBJ whole genome shotgun (WGS) entry which is preliminary data.</text>
</comment>
<evidence type="ECO:0000313" key="8">
    <source>
        <dbReference type="Proteomes" id="UP001265700"/>
    </source>
</evidence>
<dbReference type="InterPro" id="IPR007210">
    <property type="entry name" value="ABC_Gly_betaine_transp_sub-bd"/>
</dbReference>
<keyword evidence="8" id="KW-1185">Reference proteome</keyword>
<accession>A0ABU1WNM2</accession>
<organism evidence="7 8">
    <name type="scientific">Hydrogenophaga palleronii</name>
    <dbReference type="NCBI Taxonomy" id="65655"/>
    <lineage>
        <taxon>Bacteria</taxon>
        <taxon>Pseudomonadati</taxon>
        <taxon>Pseudomonadota</taxon>
        <taxon>Betaproteobacteria</taxon>
        <taxon>Burkholderiales</taxon>
        <taxon>Comamonadaceae</taxon>
        <taxon>Hydrogenophaga</taxon>
    </lineage>
</organism>
<dbReference type="InterPro" id="IPR006311">
    <property type="entry name" value="TAT_signal"/>
</dbReference>
<proteinExistence type="predicted"/>
<evidence type="ECO:0000313" key="7">
    <source>
        <dbReference type="EMBL" id="MDR7150601.1"/>
    </source>
</evidence>
<evidence type="ECO:0000256" key="2">
    <source>
        <dbReference type="ARBA" id="ARBA00022448"/>
    </source>
</evidence>
<dbReference type="Proteomes" id="UP001265700">
    <property type="component" value="Unassembled WGS sequence"/>
</dbReference>
<gene>
    <name evidence="7" type="ORF">J2W49_002564</name>
</gene>
<keyword evidence="3" id="KW-1003">Cell membrane</keyword>
<feature type="signal peptide" evidence="5">
    <location>
        <begin position="1"/>
        <end position="37"/>
    </location>
</feature>
<dbReference type="SUPFAM" id="SSF53850">
    <property type="entry name" value="Periplasmic binding protein-like II"/>
    <property type="match status" value="1"/>
</dbReference>
<dbReference type="EMBL" id="JAVDWU010000005">
    <property type="protein sequence ID" value="MDR7150601.1"/>
    <property type="molecule type" value="Genomic_DNA"/>
</dbReference>
<evidence type="ECO:0000259" key="6">
    <source>
        <dbReference type="Pfam" id="PF04069"/>
    </source>
</evidence>
<feature type="domain" description="ABC-type glycine betaine transport system substrate-binding" evidence="6">
    <location>
        <begin position="40"/>
        <end position="284"/>
    </location>
</feature>
<dbReference type="Gene3D" id="3.40.190.100">
    <property type="entry name" value="Glycine betaine-binding periplasmic protein, domain 2"/>
    <property type="match status" value="1"/>
</dbReference>
<evidence type="ECO:0000256" key="3">
    <source>
        <dbReference type="ARBA" id="ARBA00022475"/>
    </source>
</evidence>
<evidence type="ECO:0000256" key="5">
    <source>
        <dbReference type="SAM" id="SignalP"/>
    </source>
</evidence>
<reference evidence="7 8" key="1">
    <citation type="submission" date="2023-07" db="EMBL/GenBank/DDBJ databases">
        <title>Sorghum-associated microbial communities from plants grown in Nebraska, USA.</title>
        <authorList>
            <person name="Schachtman D."/>
        </authorList>
    </citation>
    <scope>NUCLEOTIDE SEQUENCE [LARGE SCALE GENOMIC DNA]</scope>
    <source>
        <strain evidence="7 8">4249</strain>
    </source>
</reference>
<dbReference type="PROSITE" id="PS51318">
    <property type="entry name" value="TAT"/>
    <property type="match status" value="1"/>
</dbReference>
<sequence>MMTQPKSSSVRARRKFLAQTLGVSALAASGMSVFAQAKPTLKIGFVDGWSDSVATTHLAAAIIRSKLGHQVELVPLAAGIMWQGVARGDLDMTLSAWLPITHESYLSNFKDKVEIVGANYPGAKIGLIVPDYVKATSLTDLNDHRADFENRIVGIDAGAGVMRKTEEAIKAYGLEMRLLPSSGPAMAAELDRAYRAKKSIAVTGWIPHWMFAKYKLRFLADPKNVYGAEEHVDSVINPGLNTKAPAVVAFLKKFSWKPEEIGAVMLSVESGFKPEKAVEKWIAENPERVAGWVS</sequence>
<keyword evidence="2" id="KW-0813">Transport</keyword>
<dbReference type="CDD" id="cd13639">
    <property type="entry name" value="PBP2_OpuAC_like"/>
    <property type="match status" value="1"/>
</dbReference>
<dbReference type="Gene3D" id="3.40.190.10">
    <property type="entry name" value="Periplasmic binding protein-like II"/>
    <property type="match status" value="1"/>
</dbReference>
<dbReference type="Pfam" id="PF04069">
    <property type="entry name" value="OpuAC"/>
    <property type="match status" value="1"/>
</dbReference>
<evidence type="ECO:0000256" key="1">
    <source>
        <dbReference type="ARBA" id="ARBA00004236"/>
    </source>
</evidence>
<keyword evidence="5" id="KW-0732">Signal</keyword>
<evidence type="ECO:0000256" key="4">
    <source>
        <dbReference type="ARBA" id="ARBA00023136"/>
    </source>
</evidence>
<dbReference type="PANTHER" id="PTHR47737">
    <property type="entry name" value="GLYCINE BETAINE/PROLINE BETAINE TRANSPORT SYSTEM PERMEASE PROTEIN PROW"/>
    <property type="match status" value="1"/>
</dbReference>
<comment type="subcellular location">
    <subcellularLocation>
        <location evidence="1">Cell membrane</location>
    </subcellularLocation>
</comment>
<name>A0ABU1WNM2_9BURK</name>
<keyword evidence="4" id="KW-0472">Membrane</keyword>
<dbReference type="PANTHER" id="PTHR47737:SF1">
    <property type="entry name" value="GLYCINE BETAINE_PROLINE BETAINE TRANSPORT SYSTEM PERMEASE PROTEIN PROW"/>
    <property type="match status" value="1"/>
</dbReference>
<protein>
    <submittedName>
        <fullName evidence="7">Glycine betaine/proline transport system substrate-binding protein</fullName>
    </submittedName>
</protein>
<feature type="chain" id="PRO_5046039286" evidence="5">
    <location>
        <begin position="38"/>
        <end position="294"/>
    </location>
</feature>